<protein>
    <submittedName>
        <fullName evidence="2">Uncharacterized protein</fullName>
    </submittedName>
</protein>
<evidence type="ECO:0000313" key="3">
    <source>
        <dbReference type="Proteomes" id="UP000078200"/>
    </source>
</evidence>
<dbReference type="AlphaFoldDB" id="A0A1A9UMJ2"/>
<keyword evidence="1" id="KW-1133">Transmembrane helix</keyword>
<dbReference type="Proteomes" id="UP000078200">
    <property type="component" value="Unassembled WGS sequence"/>
</dbReference>
<reference evidence="2" key="1">
    <citation type="submission" date="2020-05" db="UniProtKB">
        <authorList>
            <consortium name="EnsemblMetazoa"/>
        </authorList>
    </citation>
    <scope>IDENTIFICATION</scope>
    <source>
        <strain evidence="2">TTRI</strain>
    </source>
</reference>
<sequence>MITFAIHGYNYVWTYLTLVIASHYLSLVVTLAEDFMLFEPQMCSSPEKRSFLEVPITFVFMQGQHLLLNKLRNLRHDNTHANTCKTIDVNVNLCPSISKMIEPKTY</sequence>
<keyword evidence="1" id="KW-0472">Membrane</keyword>
<proteinExistence type="predicted"/>
<organism evidence="2 3">
    <name type="scientific">Glossina austeni</name>
    <name type="common">Savannah tsetse fly</name>
    <dbReference type="NCBI Taxonomy" id="7395"/>
    <lineage>
        <taxon>Eukaryota</taxon>
        <taxon>Metazoa</taxon>
        <taxon>Ecdysozoa</taxon>
        <taxon>Arthropoda</taxon>
        <taxon>Hexapoda</taxon>
        <taxon>Insecta</taxon>
        <taxon>Pterygota</taxon>
        <taxon>Neoptera</taxon>
        <taxon>Endopterygota</taxon>
        <taxon>Diptera</taxon>
        <taxon>Brachycera</taxon>
        <taxon>Muscomorpha</taxon>
        <taxon>Hippoboscoidea</taxon>
        <taxon>Glossinidae</taxon>
        <taxon>Glossina</taxon>
    </lineage>
</organism>
<feature type="transmembrane region" description="Helical" evidence="1">
    <location>
        <begin position="12"/>
        <end position="32"/>
    </location>
</feature>
<evidence type="ECO:0000313" key="2">
    <source>
        <dbReference type="EnsemblMetazoa" id="GAUT009421-PA"/>
    </source>
</evidence>
<keyword evidence="1" id="KW-0812">Transmembrane</keyword>
<dbReference type="VEuPathDB" id="VectorBase:GAUT009421"/>
<name>A0A1A9UMJ2_GLOAU</name>
<keyword evidence="3" id="KW-1185">Reference proteome</keyword>
<accession>A0A1A9UMJ2</accession>
<dbReference type="EnsemblMetazoa" id="GAUT009421-RA">
    <property type="protein sequence ID" value="GAUT009421-PA"/>
    <property type="gene ID" value="GAUT009421"/>
</dbReference>
<evidence type="ECO:0000256" key="1">
    <source>
        <dbReference type="SAM" id="Phobius"/>
    </source>
</evidence>